<dbReference type="SUPFAM" id="SSF89447">
    <property type="entry name" value="AbrB/MazE/MraZ-like"/>
    <property type="match status" value="1"/>
</dbReference>
<dbReference type="InterPro" id="IPR007159">
    <property type="entry name" value="SpoVT-AbrB_dom"/>
</dbReference>
<dbReference type="GO" id="GO:0003677">
    <property type="term" value="F:DNA binding"/>
    <property type="evidence" value="ECO:0007669"/>
    <property type="project" value="InterPro"/>
</dbReference>
<dbReference type="InterPro" id="IPR038078">
    <property type="entry name" value="PhoU-like_sf"/>
</dbReference>
<dbReference type="Proteomes" id="UP000244066">
    <property type="component" value="Unassembled WGS sequence"/>
</dbReference>
<dbReference type="Pfam" id="PF01895">
    <property type="entry name" value="PhoU"/>
    <property type="match status" value="1"/>
</dbReference>
<name>A0A2R7Y3X9_9ARCH</name>
<dbReference type="PANTHER" id="PTHR42930:SF2">
    <property type="entry name" value="PHOU DOMAIN-CONTAINING PROTEIN"/>
    <property type="match status" value="1"/>
</dbReference>
<gene>
    <name evidence="2" type="ORF">B9J98_04420</name>
</gene>
<dbReference type="AlphaFoldDB" id="A0A2R7Y3X9"/>
<dbReference type="InterPro" id="IPR037914">
    <property type="entry name" value="SpoVT-AbrB_sf"/>
</dbReference>
<reference evidence="2 3" key="1">
    <citation type="submission" date="2017-04" db="EMBL/GenBank/DDBJ databases">
        <title>Draft Aigarchaeota genome from a New Zealand hot spring.</title>
        <authorList>
            <person name="Reysenbach A.-L."/>
            <person name="Donaho J.A."/>
            <person name="Gerhart J."/>
            <person name="Kelley J.F."/>
            <person name="Kouba K."/>
            <person name="Podar M."/>
            <person name="Stott M."/>
        </authorList>
    </citation>
    <scope>NUCLEOTIDE SEQUENCE [LARGE SCALE GENOMIC DNA]</scope>
    <source>
        <strain evidence="2">NZ13_MG1</strain>
    </source>
</reference>
<comment type="caution">
    <text evidence="2">The sequence shown here is derived from an EMBL/GenBank/DDBJ whole genome shotgun (WGS) entry which is preliminary data.</text>
</comment>
<evidence type="ECO:0000313" key="2">
    <source>
        <dbReference type="EMBL" id="PUA32099.1"/>
    </source>
</evidence>
<sequence>MELSIQGSRLHGRTLRKVMRLGRSALCITLPKAWVDAVGIKENDYLSVRQNGDSLELSKVEREGDAGPPVCIINVDACVEPHSITRVLIGAYVAGHDTIWLQSRRPFTQRQIEEVSAVTRKLIGVHIVDSSENIIIIQNLSNPVRPSMDSSIRRFHSLVVDMLENALSMLSSGNQETIRRIMSIGEECDRLYWLTVRQLMRAVRDPGVREALGIRSTMWLLGNRLVLVLLKRAVKLSESIALSTYEIFTSGCGIERRIVDLCTDFCAALKRTSQNAIDSLLSRDLLLANRAIAQINALVEEKIENGEKLASNSKSLRHHLFRIMNALKEIGLCYRQIAEVAINRSLEESGKFVTIECPPKDLGEG</sequence>
<organism evidence="2 3">
    <name type="scientific">Candidatus Terraquivivens tikiterensis</name>
    <dbReference type="NCBI Taxonomy" id="1980982"/>
    <lineage>
        <taxon>Archaea</taxon>
        <taxon>Nitrososphaerota</taxon>
        <taxon>Candidatus Wolframiiraptoraceae</taxon>
        <taxon>Candidatus Terraquivivens</taxon>
    </lineage>
</organism>
<dbReference type="Pfam" id="PF04014">
    <property type="entry name" value="MazE_antitoxin"/>
    <property type="match status" value="1"/>
</dbReference>
<dbReference type="EMBL" id="NDWU01000009">
    <property type="protein sequence ID" value="PUA32099.1"/>
    <property type="molecule type" value="Genomic_DNA"/>
</dbReference>
<dbReference type="SMART" id="SM00966">
    <property type="entry name" value="SpoVT_AbrB"/>
    <property type="match status" value="1"/>
</dbReference>
<dbReference type="Gene3D" id="1.20.58.220">
    <property type="entry name" value="Phosphate transport system protein phou homolog 2, domain 2"/>
    <property type="match status" value="1"/>
</dbReference>
<dbReference type="SUPFAM" id="SSF109755">
    <property type="entry name" value="PhoU-like"/>
    <property type="match status" value="1"/>
</dbReference>
<dbReference type="InterPro" id="IPR028366">
    <property type="entry name" value="PhoU"/>
</dbReference>
<evidence type="ECO:0000259" key="1">
    <source>
        <dbReference type="SMART" id="SM00966"/>
    </source>
</evidence>
<evidence type="ECO:0000313" key="3">
    <source>
        <dbReference type="Proteomes" id="UP000244066"/>
    </source>
</evidence>
<dbReference type="GO" id="GO:0030643">
    <property type="term" value="P:intracellular phosphate ion homeostasis"/>
    <property type="evidence" value="ECO:0007669"/>
    <property type="project" value="InterPro"/>
</dbReference>
<dbReference type="GO" id="GO:0045936">
    <property type="term" value="P:negative regulation of phosphate metabolic process"/>
    <property type="evidence" value="ECO:0007669"/>
    <property type="project" value="InterPro"/>
</dbReference>
<accession>A0A2R7Y3X9</accession>
<dbReference type="InterPro" id="IPR026022">
    <property type="entry name" value="PhoU_dom"/>
</dbReference>
<proteinExistence type="predicted"/>
<feature type="domain" description="SpoVT-AbrB" evidence="1">
    <location>
        <begin position="20"/>
        <end position="65"/>
    </location>
</feature>
<dbReference type="PANTHER" id="PTHR42930">
    <property type="entry name" value="PHOSPHATE-SPECIFIC TRANSPORT SYSTEM ACCESSORY PROTEIN PHOU"/>
    <property type="match status" value="1"/>
</dbReference>
<protein>
    <recommendedName>
        <fullName evidence="1">SpoVT-AbrB domain-containing protein</fullName>
    </recommendedName>
</protein>